<keyword evidence="8 10" id="KW-0339">Growth factor</keyword>
<dbReference type="Gene3D" id="2.10.90.10">
    <property type="entry name" value="Cystine-knot cytokines"/>
    <property type="match status" value="1"/>
</dbReference>
<keyword evidence="12" id="KW-1133">Transmembrane helix</keyword>
<evidence type="ECO:0000256" key="12">
    <source>
        <dbReference type="SAM" id="Phobius"/>
    </source>
</evidence>
<dbReference type="EMBL" id="JAUCMX010000018">
    <property type="protein sequence ID" value="KAK3517579.1"/>
    <property type="molecule type" value="Genomic_DNA"/>
</dbReference>
<keyword evidence="12" id="KW-0472">Membrane</keyword>
<name>A0AAE0URQ5_9TELE</name>
<dbReference type="GO" id="GO:0038180">
    <property type="term" value="P:nerve growth factor signaling pathway"/>
    <property type="evidence" value="ECO:0007669"/>
    <property type="project" value="TreeGrafter"/>
</dbReference>
<feature type="compositionally biased region" description="Basic and acidic residues" evidence="11">
    <location>
        <begin position="110"/>
        <end position="120"/>
    </location>
</feature>
<dbReference type="GO" id="GO:0008021">
    <property type="term" value="C:synaptic vesicle"/>
    <property type="evidence" value="ECO:0007669"/>
    <property type="project" value="TreeGrafter"/>
</dbReference>
<evidence type="ECO:0000256" key="9">
    <source>
        <dbReference type="ARBA" id="ARBA00023157"/>
    </source>
</evidence>
<gene>
    <name evidence="14" type="ORF">QTP70_012565</name>
</gene>
<feature type="compositionally biased region" description="Polar residues" evidence="11">
    <location>
        <begin position="121"/>
        <end position="144"/>
    </location>
</feature>
<dbReference type="GO" id="GO:0030425">
    <property type="term" value="C:dendrite"/>
    <property type="evidence" value="ECO:0007669"/>
    <property type="project" value="TreeGrafter"/>
</dbReference>
<dbReference type="PANTHER" id="PTHR11589:SF4">
    <property type="entry name" value="NEUROTROPHIN-3"/>
    <property type="match status" value="1"/>
</dbReference>
<keyword evidence="7" id="KW-0732">Signal</keyword>
<keyword evidence="6 10" id="KW-0165">Cleavage on pair of basic residues</keyword>
<dbReference type="InterPro" id="IPR029034">
    <property type="entry name" value="Cystine-knot_cytokine"/>
</dbReference>
<dbReference type="GO" id="GO:0048812">
    <property type="term" value="P:neuron projection morphogenesis"/>
    <property type="evidence" value="ECO:0007669"/>
    <property type="project" value="TreeGrafter"/>
</dbReference>
<evidence type="ECO:0000259" key="13">
    <source>
        <dbReference type="SMART" id="SM00140"/>
    </source>
</evidence>
<keyword evidence="5 10" id="KW-0964">Secreted</keyword>
<keyword evidence="12" id="KW-0812">Transmembrane</keyword>
<reference evidence="14" key="1">
    <citation type="submission" date="2023-06" db="EMBL/GenBank/DDBJ databases">
        <title>Male Hemibagrus guttatus genome.</title>
        <authorList>
            <person name="Bian C."/>
        </authorList>
    </citation>
    <scope>NUCLEOTIDE SEQUENCE</scope>
    <source>
        <strain evidence="14">Male_cb2023</strain>
        <tissue evidence="14">Muscle</tissue>
    </source>
</reference>
<dbReference type="PROSITE" id="PS00248">
    <property type="entry name" value="NGF_1"/>
    <property type="match status" value="1"/>
</dbReference>
<dbReference type="InterPro" id="IPR020408">
    <property type="entry name" value="Nerve_growth_factor-like"/>
</dbReference>
<sequence>MERLGISPNIFKIKGIDTIGKLSLGAFYSRTTWQELADDGVVISPSPISDGFPKQKDNVLQVNLVMSIFLYVIFLTYLYCVSITAMNKQRPTQDPINTLIVKLLQADISRGRQRQDERNQDTPVSTSLNTPTDTQYPQHVSPSAYQSKRAMADELFRQNKRYNSPRVLLSERPPLQPPPLYLMDDFEGAHDTQSSNKTRQKRYAEHKSYRGEYSVCDSMSHWVTDKTTAVDIHGYEVSVLTEVEIKRSTMKQYFYETTCQNSKPIKSGCRGIDDKHWNSQCKTSQTYVRALTKYNNVMNWRWIRINTSCVCALSRKHRRT</sequence>
<dbReference type="GO" id="GO:0021675">
    <property type="term" value="P:nerve development"/>
    <property type="evidence" value="ECO:0007669"/>
    <property type="project" value="TreeGrafter"/>
</dbReference>
<evidence type="ECO:0000256" key="11">
    <source>
        <dbReference type="SAM" id="MobiDB-lite"/>
    </source>
</evidence>
<evidence type="ECO:0000313" key="15">
    <source>
        <dbReference type="Proteomes" id="UP001274896"/>
    </source>
</evidence>
<dbReference type="GO" id="GO:0005163">
    <property type="term" value="F:nerve growth factor receptor binding"/>
    <property type="evidence" value="ECO:0007669"/>
    <property type="project" value="TreeGrafter"/>
</dbReference>
<dbReference type="GO" id="GO:0008083">
    <property type="term" value="F:growth factor activity"/>
    <property type="evidence" value="ECO:0007669"/>
    <property type="project" value="UniProtKB-KW"/>
</dbReference>
<dbReference type="Pfam" id="PF19338">
    <property type="entry name" value="NTF3_N"/>
    <property type="match status" value="1"/>
</dbReference>
<evidence type="ECO:0000256" key="5">
    <source>
        <dbReference type="ARBA" id="ARBA00022525"/>
    </source>
</evidence>
<evidence type="ECO:0000313" key="14">
    <source>
        <dbReference type="EMBL" id="KAK3517579.1"/>
    </source>
</evidence>
<dbReference type="AlphaFoldDB" id="A0AAE0URQ5"/>
<keyword evidence="9" id="KW-1015">Disulfide bond</keyword>
<dbReference type="GO" id="GO:0007169">
    <property type="term" value="P:cell surface receptor protein tyrosine kinase signaling pathway"/>
    <property type="evidence" value="ECO:0007669"/>
    <property type="project" value="TreeGrafter"/>
</dbReference>
<dbReference type="PROSITE" id="PS50270">
    <property type="entry name" value="NGF_2"/>
    <property type="match status" value="1"/>
</dbReference>
<evidence type="ECO:0000256" key="3">
    <source>
        <dbReference type="ARBA" id="ARBA00010783"/>
    </source>
</evidence>
<dbReference type="SUPFAM" id="SSF57501">
    <property type="entry name" value="Cystine-knot cytokines"/>
    <property type="match status" value="1"/>
</dbReference>
<dbReference type="Pfam" id="PF00243">
    <property type="entry name" value="NGF"/>
    <property type="match status" value="1"/>
</dbReference>
<comment type="function">
    <text evidence="1 10">Seems to promote the survival of visceral and proprioceptive sensory neurons.</text>
</comment>
<evidence type="ECO:0000256" key="6">
    <source>
        <dbReference type="ARBA" id="ARBA00022685"/>
    </source>
</evidence>
<dbReference type="GO" id="GO:0050804">
    <property type="term" value="P:modulation of chemical synaptic transmission"/>
    <property type="evidence" value="ECO:0007669"/>
    <property type="project" value="TreeGrafter"/>
</dbReference>
<comment type="caution">
    <text evidence="14">The sequence shown here is derived from an EMBL/GenBank/DDBJ whole genome shotgun (WGS) entry which is preliminary data.</text>
</comment>
<keyword evidence="15" id="KW-1185">Reference proteome</keyword>
<comment type="subcellular location">
    <subcellularLocation>
        <location evidence="2 10">Secreted</location>
    </subcellularLocation>
</comment>
<dbReference type="PANTHER" id="PTHR11589">
    <property type="entry name" value="NERVE GROWTH FACTOR NGF -RELATED"/>
    <property type="match status" value="1"/>
</dbReference>
<protein>
    <recommendedName>
        <fullName evidence="4 10">Neurotrophin-3</fullName>
        <shortName evidence="10">NT-3</shortName>
    </recommendedName>
</protein>
<dbReference type="FunFam" id="2.10.90.10:FF:000002">
    <property type="entry name" value="Brain-derived neurotrophic factor"/>
    <property type="match status" value="1"/>
</dbReference>
<dbReference type="SMART" id="SM00140">
    <property type="entry name" value="NGF"/>
    <property type="match status" value="1"/>
</dbReference>
<evidence type="ECO:0000256" key="1">
    <source>
        <dbReference type="ARBA" id="ARBA00003312"/>
    </source>
</evidence>
<comment type="similarity">
    <text evidence="3 10">Belongs to the NGF-beta family.</text>
</comment>
<dbReference type="InterPro" id="IPR002072">
    <property type="entry name" value="Nerve_growth_factor-rel"/>
</dbReference>
<feature type="region of interest" description="Disordered" evidence="11">
    <location>
        <begin position="110"/>
        <end position="144"/>
    </location>
</feature>
<dbReference type="Proteomes" id="UP001274896">
    <property type="component" value="Unassembled WGS sequence"/>
</dbReference>
<dbReference type="InterPro" id="IPR045815">
    <property type="entry name" value="NTF3_N"/>
</dbReference>
<dbReference type="GO" id="GO:0030424">
    <property type="term" value="C:axon"/>
    <property type="evidence" value="ECO:0007669"/>
    <property type="project" value="TreeGrafter"/>
</dbReference>
<proteinExistence type="inferred from homology"/>
<evidence type="ECO:0000256" key="7">
    <source>
        <dbReference type="ARBA" id="ARBA00022729"/>
    </source>
</evidence>
<accession>A0AAE0URQ5</accession>
<organism evidence="14 15">
    <name type="scientific">Hemibagrus guttatus</name>
    <dbReference type="NCBI Taxonomy" id="175788"/>
    <lineage>
        <taxon>Eukaryota</taxon>
        <taxon>Metazoa</taxon>
        <taxon>Chordata</taxon>
        <taxon>Craniata</taxon>
        <taxon>Vertebrata</taxon>
        <taxon>Euteleostomi</taxon>
        <taxon>Actinopterygii</taxon>
        <taxon>Neopterygii</taxon>
        <taxon>Teleostei</taxon>
        <taxon>Ostariophysi</taxon>
        <taxon>Siluriformes</taxon>
        <taxon>Bagridae</taxon>
        <taxon>Hemibagrus</taxon>
    </lineage>
</organism>
<dbReference type="GO" id="GO:0005615">
    <property type="term" value="C:extracellular space"/>
    <property type="evidence" value="ECO:0007669"/>
    <property type="project" value="TreeGrafter"/>
</dbReference>
<dbReference type="PRINTS" id="PR00268">
    <property type="entry name" value="NGF"/>
</dbReference>
<dbReference type="GO" id="GO:0043524">
    <property type="term" value="P:negative regulation of neuron apoptotic process"/>
    <property type="evidence" value="ECO:0007669"/>
    <property type="project" value="TreeGrafter"/>
</dbReference>
<feature type="domain" description="Nerve growth factor-related" evidence="13">
    <location>
        <begin position="208"/>
        <end position="312"/>
    </location>
</feature>
<evidence type="ECO:0000256" key="10">
    <source>
        <dbReference type="RuleBase" id="RU365037"/>
    </source>
</evidence>
<feature type="region of interest" description="Disordered" evidence="11">
    <location>
        <begin position="166"/>
        <end position="204"/>
    </location>
</feature>
<feature type="transmembrane region" description="Helical" evidence="12">
    <location>
        <begin position="59"/>
        <end position="80"/>
    </location>
</feature>
<dbReference type="InterPro" id="IPR019846">
    <property type="entry name" value="Nerve_growth_factor_CS"/>
</dbReference>
<evidence type="ECO:0000256" key="2">
    <source>
        <dbReference type="ARBA" id="ARBA00004613"/>
    </source>
</evidence>
<evidence type="ECO:0000256" key="8">
    <source>
        <dbReference type="ARBA" id="ARBA00023030"/>
    </source>
</evidence>
<evidence type="ECO:0000256" key="4">
    <source>
        <dbReference type="ARBA" id="ARBA00018014"/>
    </source>
</evidence>